<gene>
    <name evidence="2" type="ORF">A6P07_16710</name>
</gene>
<dbReference type="Proteomes" id="UP000094893">
    <property type="component" value="Unassembled WGS sequence"/>
</dbReference>
<reference evidence="2 3" key="1">
    <citation type="journal article" date="2016" name="Int. J. Mol. Sci.">
        <title>Comparative genomics of the extreme acidophile Acidithiobacillus thiooxidans reveals intraspecific divergence and niche adaptation.</title>
        <authorList>
            <person name="Zhang X."/>
            <person name="Feng X."/>
            <person name="Tao J."/>
            <person name="Ma L."/>
            <person name="Xiao Y."/>
            <person name="Liang Y."/>
            <person name="Liu X."/>
            <person name="Yin H."/>
        </authorList>
    </citation>
    <scope>NUCLEOTIDE SEQUENCE [LARGE SCALE GENOMIC DNA]</scope>
    <source>
        <strain evidence="2 3">A02</strain>
    </source>
</reference>
<evidence type="ECO:0000313" key="2">
    <source>
        <dbReference type="EMBL" id="OCX69331.1"/>
    </source>
</evidence>
<dbReference type="EMBL" id="LWSA01000252">
    <property type="protein sequence ID" value="OCX69331.1"/>
    <property type="molecule type" value="Genomic_DNA"/>
</dbReference>
<organism evidence="2 3">
    <name type="scientific">Acidithiobacillus thiooxidans</name>
    <name type="common">Thiobacillus thiooxidans</name>
    <dbReference type="NCBI Taxonomy" id="930"/>
    <lineage>
        <taxon>Bacteria</taxon>
        <taxon>Pseudomonadati</taxon>
        <taxon>Pseudomonadota</taxon>
        <taxon>Acidithiobacillia</taxon>
        <taxon>Acidithiobacillales</taxon>
        <taxon>Acidithiobacillaceae</taxon>
        <taxon>Acidithiobacillus</taxon>
    </lineage>
</organism>
<protein>
    <submittedName>
        <fullName evidence="2">Uncharacterized protein</fullName>
    </submittedName>
</protein>
<dbReference type="AlphaFoldDB" id="A0A1C2JLD1"/>
<evidence type="ECO:0000256" key="1">
    <source>
        <dbReference type="SAM" id="MobiDB-lite"/>
    </source>
</evidence>
<feature type="region of interest" description="Disordered" evidence="1">
    <location>
        <begin position="1"/>
        <end position="34"/>
    </location>
</feature>
<comment type="caution">
    <text evidence="2">The sequence shown here is derived from an EMBL/GenBank/DDBJ whole genome shotgun (WGS) entry which is preliminary data.</text>
</comment>
<name>A0A1C2JLD1_ACITH</name>
<dbReference type="RefSeq" id="WP_024895189.1">
    <property type="nucleotide sequence ID" value="NZ_LWRZ01000089.1"/>
</dbReference>
<evidence type="ECO:0000313" key="3">
    <source>
        <dbReference type="Proteomes" id="UP000094893"/>
    </source>
</evidence>
<proteinExistence type="predicted"/>
<feature type="compositionally biased region" description="Basic and acidic residues" evidence="1">
    <location>
        <begin position="7"/>
        <end position="20"/>
    </location>
</feature>
<accession>A0A1C2JLD1</accession>
<sequence>MQIKGIGYDRTHGARRDQDNTGRGYQPTDGYDDGAVRNLTGELTDLDGHTYIDEREGAILNEMADLLGNHKLVPFFGAGISRPQLGFASAGLAKQLADQIGQRPSILLSELSDSFIDKIGEDALIGFLKEKLVLSQFDDAKVSAHRLLLSLSLNLLYMTNQDNLFELVAEHYCRPYRRVVTLADLSDVIPGEPILIKFHGDPDVPSSIVFGKRSYEARIKSNDHPLDIKLRAASYVG</sequence>